<feature type="compositionally biased region" description="Basic and acidic residues" evidence="6">
    <location>
        <begin position="396"/>
        <end position="408"/>
    </location>
</feature>
<name>L5L285_PTEAL</name>
<feature type="region of interest" description="Disordered" evidence="6">
    <location>
        <begin position="998"/>
        <end position="1103"/>
    </location>
</feature>
<organism evidence="8 9">
    <name type="scientific">Pteropus alecto</name>
    <name type="common">Black flying fox</name>
    <dbReference type="NCBI Taxonomy" id="9402"/>
    <lineage>
        <taxon>Eukaryota</taxon>
        <taxon>Metazoa</taxon>
        <taxon>Chordata</taxon>
        <taxon>Craniata</taxon>
        <taxon>Vertebrata</taxon>
        <taxon>Euteleostomi</taxon>
        <taxon>Mammalia</taxon>
        <taxon>Eutheria</taxon>
        <taxon>Laurasiatheria</taxon>
        <taxon>Chiroptera</taxon>
        <taxon>Yinpterochiroptera</taxon>
        <taxon>Pteropodoidea</taxon>
        <taxon>Pteropodidae</taxon>
        <taxon>Pteropodinae</taxon>
        <taxon>Pteropus</taxon>
    </lineage>
</organism>
<evidence type="ECO:0000256" key="6">
    <source>
        <dbReference type="SAM" id="MobiDB-lite"/>
    </source>
</evidence>
<dbReference type="SMART" id="SM00537">
    <property type="entry name" value="DCX"/>
    <property type="match status" value="2"/>
</dbReference>
<feature type="compositionally biased region" description="Basic and acidic residues" evidence="6">
    <location>
        <begin position="1331"/>
        <end position="1344"/>
    </location>
</feature>
<feature type="compositionally biased region" description="Polar residues" evidence="6">
    <location>
        <begin position="1839"/>
        <end position="1857"/>
    </location>
</feature>
<feature type="region of interest" description="Disordered" evidence="6">
    <location>
        <begin position="431"/>
        <end position="982"/>
    </location>
</feature>
<feature type="region of interest" description="Disordered" evidence="6">
    <location>
        <begin position="1220"/>
        <end position="1248"/>
    </location>
</feature>
<dbReference type="PANTHER" id="PTHR23005:SF3">
    <property type="entry name" value="RETINITIS PIGMENTOSA 1-LIKE 1 PROTEIN"/>
    <property type="match status" value="1"/>
</dbReference>
<feature type="compositionally biased region" description="Basic residues" evidence="6">
    <location>
        <begin position="436"/>
        <end position="446"/>
    </location>
</feature>
<feature type="compositionally biased region" description="Polar residues" evidence="6">
    <location>
        <begin position="1892"/>
        <end position="1909"/>
    </location>
</feature>
<feature type="compositionally biased region" description="Low complexity" evidence="6">
    <location>
        <begin position="1740"/>
        <end position="1751"/>
    </location>
</feature>
<dbReference type="PROSITE" id="PS50309">
    <property type="entry name" value="DC"/>
    <property type="match status" value="2"/>
</dbReference>
<dbReference type="GO" id="GO:0035082">
    <property type="term" value="P:axoneme assembly"/>
    <property type="evidence" value="ECO:0007669"/>
    <property type="project" value="TreeGrafter"/>
</dbReference>
<feature type="compositionally biased region" description="Polar residues" evidence="6">
    <location>
        <begin position="592"/>
        <end position="601"/>
    </location>
</feature>
<evidence type="ECO:0000256" key="4">
    <source>
        <dbReference type="ARBA" id="ARBA00022737"/>
    </source>
</evidence>
<dbReference type="EMBL" id="KB030405">
    <property type="protein sequence ID" value="ELK17530.1"/>
    <property type="molecule type" value="Genomic_DNA"/>
</dbReference>
<feature type="domain" description="Doublecortin" evidence="7">
    <location>
        <begin position="152"/>
        <end position="231"/>
    </location>
</feature>
<feature type="domain" description="Doublecortin" evidence="7">
    <location>
        <begin position="34"/>
        <end position="108"/>
    </location>
</feature>
<feature type="compositionally biased region" description="Polar residues" evidence="6">
    <location>
        <begin position="550"/>
        <end position="560"/>
    </location>
</feature>
<dbReference type="Pfam" id="PF03607">
    <property type="entry name" value="DCX"/>
    <property type="match status" value="2"/>
</dbReference>
<feature type="compositionally biased region" description="Basic and acidic residues" evidence="6">
    <location>
        <begin position="1372"/>
        <end position="1395"/>
    </location>
</feature>
<feature type="compositionally biased region" description="Polar residues" evidence="6">
    <location>
        <begin position="750"/>
        <end position="761"/>
    </location>
</feature>
<evidence type="ECO:0000256" key="3">
    <source>
        <dbReference type="ARBA" id="ARBA00022490"/>
    </source>
</evidence>
<feature type="region of interest" description="Disordered" evidence="6">
    <location>
        <begin position="112"/>
        <end position="151"/>
    </location>
</feature>
<feature type="compositionally biased region" description="Basic and acidic residues" evidence="6">
    <location>
        <begin position="1784"/>
        <end position="1794"/>
    </location>
</feature>
<dbReference type="Gene3D" id="3.10.20.230">
    <property type="entry name" value="Doublecortin domain"/>
    <property type="match status" value="2"/>
</dbReference>
<dbReference type="eggNOG" id="KOG3757">
    <property type="taxonomic scope" value="Eukaryota"/>
</dbReference>
<dbReference type="SUPFAM" id="SSF89837">
    <property type="entry name" value="Doublecortin (DC)"/>
    <property type="match status" value="2"/>
</dbReference>
<keyword evidence="3" id="KW-0963">Cytoplasm</keyword>
<comment type="subcellular location">
    <subcellularLocation>
        <location evidence="1">Cell projection</location>
    </subcellularLocation>
    <subcellularLocation>
        <location evidence="2">Cytoplasm</location>
    </subcellularLocation>
</comment>
<evidence type="ECO:0000256" key="5">
    <source>
        <dbReference type="ARBA" id="ARBA00023273"/>
    </source>
</evidence>
<dbReference type="STRING" id="9402.L5L285"/>
<dbReference type="InterPro" id="IPR036572">
    <property type="entry name" value="Doublecortin_dom_sf"/>
</dbReference>
<evidence type="ECO:0000259" key="7">
    <source>
        <dbReference type="PROSITE" id="PS50309"/>
    </source>
</evidence>
<dbReference type="InterPro" id="IPR003533">
    <property type="entry name" value="Doublecortin_dom"/>
</dbReference>
<dbReference type="FunCoup" id="L5L285">
    <property type="interactions" value="1"/>
</dbReference>
<dbReference type="GO" id="GO:0042461">
    <property type="term" value="P:photoreceptor cell development"/>
    <property type="evidence" value="ECO:0007669"/>
    <property type="project" value="TreeGrafter"/>
</dbReference>
<feature type="region of interest" description="Disordered" evidence="6">
    <location>
        <begin position="1654"/>
        <end position="1929"/>
    </location>
</feature>
<evidence type="ECO:0000256" key="1">
    <source>
        <dbReference type="ARBA" id="ARBA00004316"/>
    </source>
</evidence>
<feature type="region of interest" description="Disordered" evidence="6">
    <location>
        <begin position="1260"/>
        <end position="1420"/>
    </location>
</feature>
<feature type="compositionally biased region" description="Low complexity" evidence="6">
    <location>
        <begin position="942"/>
        <end position="953"/>
    </location>
</feature>
<feature type="compositionally biased region" description="Low complexity" evidence="6">
    <location>
        <begin position="710"/>
        <end position="738"/>
    </location>
</feature>
<accession>L5L285</accession>
<evidence type="ECO:0000313" key="8">
    <source>
        <dbReference type="EMBL" id="ELK17530.1"/>
    </source>
</evidence>
<keyword evidence="4" id="KW-0677">Repeat</keyword>
<dbReference type="GO" id="GO:0035556">
    <property type="term" value="P:intracellular signal transduction"/>
    <property type="evidence" value="ECO:0007669"/>
    <property type="project" value="InterPro"/>
</dbReference>
<feature type="compositionally biased region" description="Basic and acidic residues" evidence="6">
    <location>
        <begin position="1858"/>
        <end position="1876"/>
    </location>
</feature>
<feature type="compositionally biased region" description="Low complexity" evidence="6">
    <location>
        <begin position="514"/>
        <end position="534"/>
    </location>
</feature>
<feature type="compositionally biased region" description="Low complexity" evidence="6">
    <location>
        <begin position="662"/>
        <end position="676"/>
    </location>
</feature>
<feature type="compositionally biased region" description="Basic and acidic residues" evidence="6">
    <location>
        <begin position="1300"/>
        <end position="1309"/>
    </location>
</feature>
<keyword evidence="5" id="KW-0966">Cell projection</keyword>
<dbReference type="GO" id="GO:0060041">
    <property type="term" value="P:retina development in camera-type eye"/>
    <property type="evidence" value="ECO:0007669"/>
    <property type="project" value="TreeGrafter"/>
</dbReference>
<keyword evidence="9" id="KW-1185">Reference proteome</keyword>
<feature type="region of interest" description="Disordered" evidence="6">
    <location>
        <begin position="376"/>
        <end position="408"/>
    </location>
</feature>
<feature type="compositionally biased region" description="Low complexity" evidence="6">
    <location>
        <begin position="1281"/>
        <end position="1296"/>
    </location>
</feature>
<feature type="compositionally biased region" description="Gly residues" evidence="6">
    <location>
        <begin position="1087"/>
        <end position="1099"/>
    </location>
</feature>
<evidence type="ECO:0000313" key="9">
    <source>
        <dbReference type="Proteomes" id="UP000010552"/>
    </source>
</evidence>
<feature type="compositionally biased region" description="Basic and acidic residues" evidence="6">
    <location>
        <begin position="1654"/>
        <end position="1663"/>
    </location>
</feature>
<evidence type="ECO:0000256" key="2">
    <source>
        <dbReference type="ARBA" id="ARBA00004496"/>
    </source>
</evidence>
<protein>
    <submittedName>
        <fullName evidence="8">Retinitis pigmentosa 1-like 1 protein</fullName>
    </submittedName>
</protein>
<dbReference type="FunFam" id="3.10.20.230:FF:000008">
    <property type="entry name" value="retinitis pigmentosa 1-like 1 protein"/>
    <property type="match status" value="1"/>
</dbReference>
<reference evidence="9" key="1">
    <citation type="journal article" date="2013" name="Science">
        <title>Comparative analysis of bat genomes provides insight into the evolution of flight and immunity.</title>
        <authorList>
            <person name="Zhang G."/>
            <person name="Cowled C."/>
            <person name="Shi Z."/>
            <person name="Huang Z."/>
            <person name="Bishop-Lilly K.A."/>
            <person name="Fang X."/>
            <person name="Wynne J.W."/>
            <person name="Xiong Z."/>
            <person name="Baker M.L."/>
            <person name="Zhao W."/>
            <person name="Tachedjian M."/>
            <person name="Zhu Y."/>
            <person name="Zhou P."/>
            <person name="Jiang X."/>
            <person name="Ng J."/>
            <person name="Yang L."/>
            <person name="Wu L."/>
            <person name="Xiao J."/>
            <person name="Feng Y."/>
            <person name="Chen Y."/>
            <person name="Sun X."/>
            <person name="Zhang Y."/>
            <person name="Marsh G.A."/>
            <person name="Crameri G."/>
            <person name="Broder C.C."/>
            <person name="Frey K.G."/>
            <person name="Wang L.F."/>
            <person name="Wang J."/>
        </authorList>
    </citation>
    <scope>NUCLEOTIDE SEQUENCE [LARGE SCALE GENOMIC DNA]</scope>
</reference>
<feature type="region of interest" description="Disordered" evidence="6">
    <location>
        <begin position="236"/>
        <end position="283"/>
    </location>
</feature>
<dbReference type="GO" id="GO:0005930">
    <property type="term" value="C:axoneme"/>
    <property type="evidence" value="ECO:0007669"/>
    <property type="project" value="TreeGrafter"/>
</dbReference>
<sequence>MNSTLRDAQAPTYRECLLPSVARTPSVTQVTPAKKITFLKRGDPQFAGVRLPVHQRTFKSFSALMDELSQRVPLSFGVRSVTTPRGLHGLSALEQLEDGGCYLCSDKKLPKTSSGPGLPQGRSPSAQQSRDVEGQCEAPGTSASRRGPTAPRKIMLVKNGEPGSQQTVTLSHRNTRSLTAFLSKASDLLHFPVKRVYTTSGEKVDSLKALLRSPSVLVCAGHESFRPLAMEGARRKGTETLLGQTSRNKNGSWGPKAKQSVIHSRSRSGSRPRQFSLLSERSGLSDPLGSLSHTWMGPAPDRHSQDMPAQLGSLVAADDVEKKVHMNEDGSLSVEMTVRFQLLGDDMLSWSRRVGGASTLPAASGEDPVLGEVDPLHCVLEGHPGGSSEPRAQDLGPRETGCKETFERGRWQPGSRYEIWTNPLYTALGEGTASQKRSRLTQHSHSRGLQSQGFPGGKRSIKDSVSITSSDRPPEGSEPNSSCCSRSREGSVGSCGLRPASGADFQKRAGWEAGGTTRAGEGPGPEGARPGSRGQRCRKPRTQDVAGAPSDSSVSTGSHKASSKRGEPHQGHLSKTRTVTSLGKATEGGGPSSPTLSASSLRNKDPQGEESGQGTMRPQDRGGSGTRLPLAAGHCGSGDTAGGCSPPSACVSAMGGRRKQGSRASAFSSPSISVLSGGAQKGCPRQHHNRRDAHCPLHSPVSRRRPGPPSVSRARPVPRSPSTRNRASRGAGPPSSASLHSQDARGVSSAPFTSVSDSDCASNFYPPYSPSAETEGDPEFRAHSPTPTPSNFFRSQADGLGKKAWGDAPKPPWSLVLPDGQDDGEKPESRQGCCCSQTGTSPVPRTPGGEIQALQLPQPQGSREPLSEASSVCSRYCPHPPRAQPSVKKHPSGSSSHSGGDHSADWGPRGAQPGEEKLDLQHPQPPGSQSRARGVAIRAPRRGSPSLGPRPSRMFQGQVTGAEEGLQEQEDGGSVSPGALPRVSPEAVVREWLNNIPEEPVPMKYEMVDDSTDVAGDGQEGPTEDPIEKHSPEGLGEPSQPRGSSLEGTANEKAEPDGTLPVMSDAGPQSAESLSHSRISEAPKEAGAGGGTAGDGGPGQCVLPHRVSATLQIMKALMGSKQGRPSSLPEVSSAVGRRLSHSAQALITCLARLHFFDEDRGSPTRKVRFTDSPRYQELLSTFQALWSGCGLRRGELDSDLWELGGCQALSCLRSHAVTEDFTPTSSSGVDVGSGSAGSGDGSGPCAVDCTPVAERIELPLKIPYQRPDSRTSENPVGLENQQPSGSTASSSSQAPACATGKERAEERSGEQALGSDPDRAAENTMQEEGVQLEKTEEEKERAELQGEGVSGFPEEGQAVGQELSGVGCQDGEDAREGERVQEEEAGRDLGEREDPMETPGNLTERDLNASGSQNDPNAESSLEKLPTAAQMGLEQTQAKFTQGAGEKGTSMAHRMSLDPDPLWVSRLLKKMEKAFMAHLASATAMLRARWSLPSDDLLDQMVAELQQDVRQRLQDSTEKELQKIRSRARGKARGPPRGALRWETSLQTEQRRRRLQGLRNLSAFSEQTRPWGSPSLSQEDVPAFSEGLETPLGREAEGEEFCPCEACVKKNVIPASQKDTMGVACTPIKEAFDLKQILQKKGGCANRDTAEVVPERTGMELPERVPSGTGTVQGTDGGLEEEDEGKGGQTLGRGEDPEREEEDVATQKVEGSVDPCVGCHPEAVEWEEQGVGDKEENMEEASGAEVGVEGEASGGGDRNPVGQNDGADTIEAQETEGEGQPELRGGDQDEKERTPQVGSRQGQSGEASGHSSPDQQERPMPPPAPGGDAPGQRSGLKTAPSSSRTSSLGNCSRLSQKGSEEEPSKGDMRTTADEPKGVPGPERTVIGMYPEGSTSEQEGATSGSRTPEQGTEEGLTPEPGAGQGKVIKSLAGTEMKFKNLSTNTTDGFGQDDLDF</sequence>
<dbReference type="Proteomes" id="UP000010552">
    <property type="component" value="Unassembled WGS sequence"/>
</dbReference>
<feature type="compositionally biased region" description="Polar residues" evidence="6">
    <location>
        <begin position="1409"/>
        <end position="1420"/>
    </location>
</feature>
<dbReference type="PANTHER" id="PTHR23005">
    <property type="entry name" value="RETINITIS PIGMENTOSA 1 PROTEIN"/>
    <property type="match status" value="1"/>
</dbReference>
<proteinExistence type="predicted"/>
<feature type="compositionally biased region" description="Polar residues" evidence="6">
    <location>
        <begin position="241"/>
        <end position="251"/>
    </location>
</feature>
<dbReference type="InParanoid" id="L5L285"/>
<feature type="compositionally biased region" description="Polar residues" evidence="6">
    <location>
        <begin position="1796"/>
        <end position="1812"/>
    </location>
</feature>
<gene>
    <name evidence="8" type="ORF">PAL_GLEAN10016635</name>
</gene>